<dbReference type="OrthoDB" id="2441642at2759"/>
<evidence type="ECO:0000256" key="4">
    <source>
        <dbReference type="ARBA" id="ARBA00022989"/>
    </source>
</evidence>
<dbReference type="InterPro" id="IPR020846">
    <property type="entry name" value="MFS_dom"/>
</dbReference>
<dbReference type="GO" id="GO:0022857">
    <property type="term" value="F:transmembrane transporter activity"/>
    <property type="evidence" value="ECO:0007669"/>
    <property type="project" value="InterPro"/>
</dbReference>
<evidence type="ECO:0000256" key="3">
    <source>
        <dbReference type="ARBA" id="ARBA00022692"/>
    </source>
</evidence>
<dbReference type="GO" id="GO:0005886">
    <property type="term" value="C:plasma membrane"/>
    <property type="evidence" value="ECO:0007669"/>
    <property type="project" value="TreeGrafter"/>
</dbReference>
<dbReference type="VEuPathDB" id="FungiDB:PDIP_78020"/>
<comment type="subcellular location">
    <subcellularLocation>
        <location evidence="1">Membrane</location>
        <topology evidence="1">Multi-pass membrane protein</topology>
    </subcellularLocation>
</comment>
<dbReference type="PROSITE" id="PS50850">
    <property type="entry name" value="MFS"/>
    <property type="match status" value="1"/>
</dbReference>
<dbReference type="SUPFAM" id="SSF103473">
    <property type="entry name" value="MFS general substrate transporter"/>
    <property type="match status" value="1"/>
</dbReference>
<evidence type="ECO:0000256" key="2">
    <source>
        <dbReference type="ARBA" id="ARBA00022448"/>
    </source>
</evidence>
<protein>
    <submittedName>
        <fullName evidence="8">Florfenicol exporter, putative</fullName>
    </submittedName>
</protein>
<reference evidence="9" key="1">
    <citation type="journal article" date="2012" name="BMC Genomics">
        <title>Genome sequence of the necrotrophic fungus Penicillium digitatum, the main postharvest pathogen of citrus.</title>
        <authorList>
            <person name="Marcet-Houben M."/>
            <person name="Ballester A.-R."/>
            <person name="de la Fuente B."/>
            <person name="Harries E."/>
            <person name="Marcos J.F."/>
            <person name="Gonzalez-Candelas L."/>
            <person name="Gabaldon T."/>
        </authorList>
    </citation>
    <scope>NUCLEOTIDE SEQUENCE [LARGE SCALE GENOMIC DNA]</scope>
    <source>
        <strain evidence="9">Pd1 / CECT 20795</strain>
    </source>
</reference>
<name>K9FEK3_PEND1</name>
<organism evidence="8 9">
    <name type="scientific">Penicillium digitatum (strain Pd1 / CECT 20795)</name>
    <name type="common">Green mold</name>
    <dbReference type="NCBI Taxonomy" id="1170230"/>
    <lineage>
        <taxon>Eukaryota</taxon>
        <taxon>Fungi</taxon>
        <taxon>Dikarya</taxon>
        <taxon>Ascomycota</taxon>
        <taxon>Pezizomycotina</taxon>
        <taxon>Eurotiomycetes</taxon>
        <taxon>Eurotiomycetidae</taxon>
        <taxon>Eurotiales</taxon>
        <taxon>Aspergillaceae</taxon>
        <taxon>Penicillium</taxon>
    </lineage>
</organism>
<dbReference type="AlphaFoldDB" id="K9FEK3"/>
<comment type="caution">
    <text evidence="8">The sequence shown here is derived from an EMBL/GenBank/DDBJ whole genome shotgun (WGS) entry which is preliminary data.</text>
</comment>
<accession>K9FEK3</accession>
<dbReference type="Proteomes" id="UP000009886">
    <property type="component" value="Unassembled WGS sequence"/>
</dbReference>
<evidence type="ECO:0000256" key="5">
    <source>
        <dbReference type="ARBA" id="ARBA00023136"/>
    </source>
</evidence>
<evidence type="ECO:0000259" key="7">
    <source>
        <dbReference type="PROSITE" id="PS50850"/>
    </source>
</evidence>
<sequence>MALGPTLGPVIGGLLDHFLGWRSIIWFLAIFSGVCFVVILIVFPETCRAVAGNGSVPPVLWNRPLWTLLVSRSRFNDEQGTADHSTIQVPKKRPSPISALLIATQKEMDLVLLNGSFLHAWYMAVISTLSTLSTE</sequence>
<dbReference type="Gene3D" id="1.20.1720.10">
    <property type="entry name" value="Multidrug resistance protein D"/>
    <property type="match status" value="1"/>
</dbReference>
<dbReference type="InterPro" id="IPR036259">
    <property type="entry name" value="MFS_trans_sf"/>
</dbReference>
<dbReference type="KEGG" id="pdp:PDIP_78020"/>
<proteinExistence type="predicted"/>
<keyword evidence="3 6" id="KW-0812">Transmembrane</keyword>
<keyword evidence="5 6" id="KW-0472">Membrane</keyword>
<dbReference type="EMBL" id="AKCU01000475">
    <property type="protein sequence ID" value="EKV06617.1"/>
    <property type="molecule type" value="Genomic_DNA"/>
</dbReference>
<evidence type="ECO:0000313" key="8">
    <source>
        <dbReference type="EMBL" id="EKV06617.1"/>
    </source>
</evidence>
<dbReference type="InterPro" id="IPR011701">
    <property type="entry name" value="MFS"/>
</dbReference>
<dbReference type="PANTHER" id="PTHR23502">
    <property type="entry name" value="MAJOR FACILITATOR SUPERFAMILY"/>
    <property type="match status" value="1"/>
</dbReference>
<keyword evidence="4 6" id="KW-1133">Transmembrane helix</keyword>
<feature type="transmembrane region" description="Helical" evidence="6">
    <location>
        <begin position="24"/>
        <end position="43"/>
    </location>
</feature>
<keyword evidence="2" id="KW-0813">Transport</keyword>
<dbReference type="Pfam" id="PF07690">
    <property type="entry name" value="MFS_1"/>
    <property type="match status" value="1"/>
</dbReference>
<gene>
    <name evidence="8" type="ORF">PDIP_78020</name>
</gene>
<dbReference type="HOGENOM" id="CLU_1886461_0_0_1"/>
<feature type="domain" description="Major facilitator superfamily (MFS) profile" evidence="7">
    <location>
        <begin position="1"/>
        <end position="135"/>
    </location>
</feature>
<evidence type="ECO:0000256" key="6">
    <source>
        <dbReference type="SAM" id="Phobius"/>
    </source>
</evidence>
<evidence type="ECO:0000313" key="9">
    <source>
        <dbReference type="Proteomes" id="UP000009886"/>
    </source>
</evidence>
<evidence type="ECO:0000256" key="1">
    <source>
        <dbReference type="ARBA" id="ARBA00004141"/>
    </source>
</evidence>
<dbReference type="PANTHER" id="PTHR23502:SF51">
    <property type="entry name" value="QUINIDINE RESISTANCE PROTEIN 1-RELATED"/>
    <property type="match status" value="1"/>
</dbReference>
<feature type="transmembrane region" description="Helical" evidence="6">
    <location>
        <begin position="110"/>
        <end position="132"/>
    </location>
</feature>